<dbReference type="Proteomes" id="UP001165941">
    <property type="component" value="Unassembled WGS sequence"/>
</dbReference>
<reference evidence="1" key="1">
    <citation type="submission" date="2018-05" db="EMBL/GenBank/DDBJ databases">
        <authorList>
            <person name="Pedro S.L.S."/>
            <person name="Freitas R.C."/>
            <person name="Barreto A.S."/>
            <person name="Lima A.O.S."/>
        </authorList>
    </citation>
    <scope>NUCLEOTIDE SEQUENCE</scope>
    <source>
        <strain evidence="1">BP203</strain>
        <tissue evidence="1">Muscle</tissue>
    </source>
</reference>
<gene>
    <name evidence="1" type="ORF">BU61_2345</name>
</gene>
<evidence type="ECO:0000313" key="2">
    <source>
        <dbReference type="Proteomes" id="UP001165941"/>
    </source>
</evidence>
<proteinExistence type="predicted"/>
<name>A0ABX0S362_PONBL</name>
<keyword evidence="2" id="KW-1185">Reference proteome</keyword>
<dbReference type="EMBL" id="PGGH01081048">
    <property type="protein sequence ID" value="NIG59099.1"/>
    <property type="molecule type" value="Genomic_DNA"/>
</dbReference>
<organism evidence="1 2">
    <name type="scientific">Pontoporia blainvillei</name>
    <name type="common">Franciscana</name>
    <name type="synonym">Delphinus blainvillei</name>
    <dbReference type="NCBI Taxonomy" id="48723"/>
    <lineage>
        <taxon>Eukaryota</taxon>
        <taxon>Metazoa</taxon>
        <taxon>Chordata</taxon>
        <taxon>Craniata</taxon>
        <taxon>Vertebrata</taxon>
        <taxon>Euteleostomi</taxon>
        <taxon>Mammalia</taxon>
        <taxon>Eutheria</taxon>
        <taxon>Laurasiatheria</taxon>
        <taxon>Artiodactyla</taxon>
        <taxon>Whippomorpha</taxon>
        <taxon>Cetacea</taxon>
        <taxon>Odontoceti</taxon>
        <taxon>Pontoporiidae</taxon>
        <taxon>Pontoporia</taxon>
    </lineage>
</organism>
<sequence>MLLLHSHLASHLSVHVMLRSAERQVDAAFGLEGPVTGTLGSRFRASLGHTVPSLRRWGLPFSVDGCGHLQSVGPSLAVALVVNVDGDQLRVALERRGAGGRWGLALGLHHGLSRHQALGVPPDNHIRLSVGGNKPPRAQLEVALGPCTLTAHGDVRTEANATRNWTLALVNHCPLLEALGVPGRVDGSGYIMVNSMAVDAQVLVTMDANTLQGLLVLSTTEMSEELTFTRWPEHISLDCTFQHNIPTLQTLWVEDKLGLLVSLGKYQ</sequence>
<protein>
    <submittedName>
        <fullName evidence="1">Uncharacterized protein</fullName>
    </submittedName>
</protein>
<comment type="caution">
    <text evidence="1">The sequence shown here is derived from an EMBL/GenBank/DDBJ whole genome shotgun (WGS) entry which is preliminary data.</text>
</comment>
<evidence type="ECO:0000313" key="1">
    <source>
        <dbReference type="EMBL" id="NIG59099.1"/>
    </source>
</evidence>
<accession>A0ABX0S362</accession>